<dbReference type="InterPro" id="IPR006913">
    <property type="entry name" value="CENP-V/GFA"/>
</dbReference>
<keyword evidence="6" id="KW-1185">Reference proteome</keyword>
<dbReference type="Pfam" id="PF04828">
    <property type="entry name" value="GFA"/>
    <property type="match status" value="1"/>
</dbReference>
<dbReference type="PROSITE" id="PS51891">
    <property type="entry name" value="CENP_V_GFA"/>
    <property type="match status" value="1"/>
</dbReference>
<dbReference type="PANTHER" id="PTHR28620:SF1">
    <property type="entry name" value="CENP-V_GFA DOMAIN-CONTAINING PROTEIN"/>
    <property type="match status" value="1"/>
</dbReference>
<dbReference type="OrthoDB" id="9805575at2"/>
<protein>
    <submittedName>
        <fullName evidence="5">GFA family protein</fullName>
    </submittedName>
</protein>
<dbReference type="InterPro" id="IPR011057">
    <property type="entry name" value="Mss4-like_sf"/>
</dbReference>
<evidence type="ECO:0000313" key="6">
    <source>
        <dbReference type="Proteomes" id="UP000253940"/>
    </source>
</evidence>
<sequence length="124" mass="13998">MTTYLGACHCGSVKFSINSMITELTTCDCTLCLMRNAVMARVPEQSLKVIEGEKFLTLYQWNTFRAKHYFCSQCGIYVFHRKRAMPDHFGINVFCLTGFDMTSVAVRATDGANMSLVNSSFKTH</sequence>
<dbReference type="AlphaFoldDB" id="A0A345P4F1"/>
<keyword evidence="3" id="KW-0862">Zinc</keyword>
<dbReference type="Gene3D" id="2.170.150.70">
    <property type="match status" value="1"/>
</dbReference>
<accession>A0A345P4F1</accession>
<dbReference type="SUPFAM" id="SSF51316">
    <property type="entry name" value="Mss4-like"/>
    <property type="match status" value="1"/>
</dbReference>
<evidence type="ECO:0000259" key="4">
    <source>
        <dbReference type="PROSITE" id="PS51891"/>
    </source>
</evidence>
<evidence type="ECO:0000256" key="2">
    <source>
        <dbReference type="ARBA" id="ARBA00022723"/>
    </source>
</evidence>
<dbReference type="EMBL" id="CP031222">
    <property type="protein sequence ID" value="AXI02160.1"/>
    <property type="molecule type" value="Genomic_DNA"/>
</dbReference>
<dbReference type="Proteomes" id="UP000253940">
    <property type="component" value="Chromosome"/>
</dbReference>
<feature type="domain" description="CENP-V/GFA" evidence="4">
    <location>
        <begin position="4"/>
        <end position="115"/>
    </location>
</feature>
<evidence type="ECO:0000313" key="5">
    <source>
        <dbReference type="EMBL" id="AXI02160.1"/>
    </source>
</evidence>
<proteinExistence type="inferred from homology"/>
<dbReference type="RefSeq" id="WP_114898270.1">
    <property type="nucleotide sequence ID" value="NZ_CP031222.1"/>
</dbReference>
<organism evidence="5 6">
    <name type="scientific">Aquirhabdus parva</name>
    <dbReference type="NCBI Taxonomy" id="2283318"/>
    <lineage>
        <taxon>Bacteria</taxon>
        <taxon>Pseudomonadati</taxon>
        <taxon>Pseudomonadota</taxon>
        <taxon>Gammaproteobacteria</taxon>
        <taxon>Moraxellales</taxon>
        <taxon>Moraxellaceae</taxon>
        <taxon>Aquirhabdus</taxon>
    </lineage>
</organism>
<comment type="similarity">
    <text evidence="1">Belongs to the Gfa family.</text>
</comment>
<dbReference type="PANTHER" id="PTHR28620">
    <property type="entry name" value="CENTROMERE PROTEIN V"/>
    <property type="match status" value="1"/>
</dbReference>
<evidence type="ECO:0000256" key="1">
    <source>
        <dbReference type="ARBA" id="ARBA00005495"/>
    </source>
</evidence>
<keyword evidence="2" id="KW-0479">Metal-binding</keyword>
<name>A0A345P4F1_9GAMM</name>
<reference evidence="5 6" key="1">
    <citation type="submission" date="2018-07" db="EMBL/GenBank/DDBJ databases">
        <title>Genome sequencing of Moraxellaceae gen. HYN0046.</title>
        <authorList>
            <person name="Kim M."/>
            <person name="Yi H."/>
        </authorList>
    </citation>
    <scope>NUCLEOTIDE SEQUENCE [LARGE SCALE GENOMIC DNA]</scope>
    <source>
        <strain evidence="5 6">HYN0046</strain>
    </source>
</reference>
<evidence type="ECO:0000256" key="3">
    <source>
        <dbReference type="ARBA" id="ARBA00022833"/>
    </source>
</evidence>
<dbReference type="GO" id="GO:0016846">
    <property type="term" value="F:carbon-sulfur lyase activity"/>
    <property type="evidence" value="ECO:0007669"/>
    <property type="project" value="InterPro"/>
</dbReference>
<dbReference type="InterPro" id="IPR052355">
    <property type="entry name" value="CENP-V-like"/>
</dbReference>
<gene>
    <name evidence="5" type="ORF">HYN46_04400</name>
</gene>
<dbReference type="KEGG" id="mbah:HYN46_04400"/>
<dbReference type="GO" id="GO:0046872">
    <property type="term" value="F:metal ion binding"/>
    <property type="evidence" value="ECO:0007669"/>
    <property type="project" value="UniProtKB-KW"/>
</dbReference>